<evidence type="ECO:0000313" key="3">
    <source>
        <dbReference type="EMBL" id="KAF5747852.1"/>
    </source>
</evidence>
<dbReference type="OrthoDB" id="747559at2759"/>
<reference evidence="3 4" key="1">
    <citation type="journal article" date="2020" name="Nat. Commun.">
        <title>Genome of Tripterygium wilfordii and identification of cytochrome P450 involved in triptolide biosynthesis.</title>
        <authorList>
            <person name="Tu L."/>
            <person name="Su P."/>
            <person name="Zhang Z."/>
            <person name="Gao L."/>
            <person name="Wang J."/>
            <person name="Hu T."/>
            <person name="Zhou J."/>
            <person name="Zhang Y."/>
            <person name="Zhao Y."/>
            <person name="Liu Y."/>
            <person name="Song Y."/>
            <person name="Tong Y."/>
            <person name="Lu Y."/>
            <person name="Yang J."/>
            <person name="Xu C."/>
            <person name="Jia M."/>
            <person name="Peters R.J."/>
            <person name="Huang L."/>
            <person name="Gao W."/>
        </authorList>
    </citation>
    <scope>NUCLEOTIDE SEQUENCE [LARGE SCALE GENOMIC DNA]</scope>
    <source>
        <strain evidence="4">cv. XIE 37</strain>
        <tissue evidence="3">Leaf</tissue>
    </source>
</reference>
<accession>A0A7J7DNA6</accession>
<keyword evidence="4" id="KW-1185">Reference proteome</keyword>
<dbReference type="PANTHER" id="PTHR33470:SF29">
    <property type="entry name" value="POLLEN OLE E 1 ALLERGEN AND EXTENSIN FAMILY PROTEIN"/>
    <property type="match status" value="1"/>
</dbReference>
<feature type="signal peptide" evidence="2">
    <location>
        <begin position="1"/>
        <end position="23"/>
    </location>
</feature>
<dbReference type="EMBL" id="JAAARO010000005">
    <property type="protein sequence ID" value="KAF5747852.1"/>
    <property type="molecule type" value="Genomic_DNA"/>
</dbReference>
<dbReference type="Pfam" id="PF01190">
    <property type="entry name" value="Pollen_Ole_e_1"/>
    <property type="match status" value="1"/>
</dbReference>
<evidence type="ECO:0000313" key="4">
    <source>
        <dbReference type="Proteomes" id="UP000593562"/>
    </source>
</evidence>
<evidence type="ECO:0000256" key="1">
    <source>
        <dbReference type="ARBA" id="ARBA00022729"/>
    </source>
</evidence>
<dbReference type="AlphaFoldDB" id="A0A7J7DNA6"/>
<dbReference type="GO" id="GO:0071944">
    <property type="term" value="C:cell periphery"/>
    <property type="evidence" value="ECO:0007669"/>
    <property type="project" value="TreeGrafter"/>
</dbReference>
<dbReference type="InParanoid" id="A0A7J7DNA6"/>
<dbReference type="FunCoup" id="A0A7J7DNA6">
    <property type="interactions" value="298"/>
</dbReference>
<sequence length="170" mass="18741">MAARVLMLIVAAAWLTSTNLAIAGGEPEFFHVGGKVLCQDCNQGYNEWIHGSKPIKGSKVSITCMDKRHRVIHYGSDETDEQGEYDITISKYKNGKEVKPELCTVRLVSSPDPVCNIFTNFGSGKSGVKLQRPSSVFRDLVKYTLGPFYCTLPMCEKPDTSENQEGEGSN</sequence>
<protein>
    <submittedName>
        <fullName evidence="3">Pistil-specific extensin-like protein</fullName>
    </submittedName>
</protein>
<dbReference type="PANTHER" id="PTHR33470">
    <property type="entry name" value="OS01G0164075 PROTEIN"/>
    <property type="match status" value="1"/>
</dbReference>
<comment type="caution">
    <text evidence="3">The sequence shown here is derived from an EMBL/GenBank/DDBJ whole genome shotgun (WGS) entry which is preliminary data.</text>
</comment>
<name>A0A7J7DNA6_TRIWF</name>
<dbReference type="Proteomes" id="UP000593562">
    <property type="component" value="Unassembled WGS sequence"/>
</dbReference>
<organism evidence="3 4">
    <name type="scientific">Tripterygium wilfordii</name>
    <name type="common">Thunder God vine</name>
    <dbReference type="NCBI Taxonomy" id="458696"/>
    <lineage>
        <taxon>Eukaryota</taxon>
        <taxon>Viridiplantae</taxon>
        <taxon>Streptophyta</taxon>
        <taxon>Embryophyta</taxon>
        <taxon>Tracheophyta</taxon>
        <taxon>Spermatophyta</taxon>
        <taxon>Magnoliopsida</taxon>
        <taxon>eudicotyledons</taxon>
        <taxon>Gunneridae</taxon>
        <taxon>Pentapetalae</taxon>
        <taxon>rosids</taxon>
        <taxon>fabids</taxon>
        <taxon>Celastrales</taxon>
        <taxon>Celastraceae</taxon>
        <taxon>Tripterygium</taxon>
    </lineage>
</organism>
<gene>
    <name evidence="3" type="ORF">HS088_TW05G00581</name>
</gene>
<feature type="chain" id="PRO_5029442770" evidence="2">
    <location>
        <begin position="24"/>
        <end position="170"/>
    </location>
</feature>
<proteinExistence type="predicted"/>
<evidence type="ECO:0000256" key="2">
    <source>
        <dbReference type="SAM" id="SignalP"/>
    </source>
</evidence>
<keyword evidence="1 2" id="KW-0732">Signal</keyword>